<evidence type="ECO:0000259" key="3">
    <source>
        <dbReference type="Pfam" id="PF20434"/>
    </source>
</evidence>
<feature type="chain" id="PRO_5032906494" evidence="2">
    <location>
        <begin position="16"/>
        <end position="293"/>
    </location>
</feature>
<dbReference type="Gene3D" id="3.40.50.1820">
    <property type="entry name" value="alpha/beta hydrolase"/>
    <property type="match status" value="1"/>
</dbReference>
<dbReference type="InterPro" id="IPR049492">
    <property type="entry name" value="BD-FAE-like_dom"/>
</dbReference>
<dbReference type="SUPFAM" id="SSF53474">
    <property type="entry name" value="alpha/beta-Hydrolases"/>
    <property type="match status" value="1"/>
</dbReference>
<evidence type="ECO:0000256" key="1">
    <source>
        <dbReference type="ARBA" id="ARBA00022801"/>
    </source>
</evidence>
<dbReference type="InterPro" id="IPR050300">
    <property type="entry name" value="GDXG_lipolytic_enzyme"/>
</dbReference>
<name>A0A7S7NUW3_PALFE</name>
<gene>
    <name evidence="4" type="ORF">IRI77_09545</name>
</gene>
<dbReference type="EMBL" id="CP063849">
    <property type="protein sequence ID" value="QOY90176.1"/>
    <property type="molecule type" value="Genomic_DNA"/>
</dbReference>
<dbReference type="InterPro" id="IPR029058">
    <property type="entry name" value="AB_hydrolase_fold"/>
</dbReference>
<keyword evidence="1 4" id="KW-0378">Hydrolase</keyword>
<feature type="signal peptide" evidence="2">
    <location>
        <begin position="1"/>
        <end position="15"/>
    </location>
</feature>
<dbReference type="RefSeq" id="WP_194451841.1">
    <property type="nucleotide sequence ID" value="NZ_CP063849.1"/>
</dbReference>
<feature type="domain" description="BD-FAE-like" evidence="3">
    <location>
        <begin position="68"/>
        <end position="173"/>
    </location>
</feature>
<dbReference type="AlphaFoldDB" id="A0A7S7NUW3"/>
<dbReference type="PANTHER" id="PTHR48081">
    <property type="entry name" value="AB HYDROLASE SUPERFAMILY PROTEIN C4A8.06C"/>
    <property type="match status" value="1"/>
</dbReference>
<dbReference type="GO" id="GO:0016787">
    <property type="term" value="F:hydrolase activity"/>
    <property type="evidence" value="ECO:0007669"/>
    <property type="project" value="UniProtKB-KW"/>
</dbReference>
<evidence type="ECO:0000256" key="2">
    <source>
        <dbReference type="SAM" id="SignalP"/>
    </source>
</evidence>
<organism evidence="4 5">
    <name type="scientific">Paludibaculum fermentans</name>
    <dbReference type="NCBI Taxonomy" id="1473598"/>
    <lineage>
        <taxon>Bacteria</taxon>
        <taxon>Pseudomonadati</taxon>
        <taxon>Acidobacteriota</taxon>
        <taxon>Terriglobia</taxon>
        <taxon>Bryobacterales</taxon>
        <taxon>Bryobacteraceae</taxon>
        <taxon>Paludibaculum</taxon>
    </lineage>
</organism>
<evidence type="ECO:0000313" key="5">
    <source>
        <dbReference type="Proteomes" id="UP000593892"/>
    </source>
</evidence>
<dbReference type="PANTHER" id="PTHR48081:SF6">
    <property type="entry name" value="PEPTIDASE S9 PROLYL OLIGOPEPTIDASE CATALYTIC DOMAIN-CONTAINING PROTEIN"/>
    <property type="match status" value="1"/>
</dbReference>
<dbReference type="Pfam" id="PF20434">
    <property type="entry name" value="BD-FAE"/>
    <property type="match status" value="1"/>
</dbReference>
<dbReference type="Proteomes" id="UP000593892">
    <property type="component" value="Chromosome"/>
</dbReference>
<dbReference type="KEGG" id="pfer:IRI77_09545"/>
<protein>
    <submittedName>
        <fullName evidence="4">Alpha/beta hydrolase</fullName>
    </submittedName>
</protein>
<reference evidence="4 5" key="1">
    <citation type="submission" date="2020-10" db="EMBL/GenBank/DDBJ databases">
        <title>Complete genome sequence of Paludibaculum fermentans P105T, a facultatively anaerobic acidobacterium capable of dissimilatory Fe(III) reduction.</title>
        <authorList>
            <person name="Dedysh S.N."/>
            <person name="Beletsky A.V."/>
            <person name="Kulichevskaya I.S."/>
            <person name="Mardanov A.V."/>
            <person name="Ravin N.V."/>
        </authorList>
    </citation>
    <scope>NUCLEOTIDE SEQUENCE [LARGE SCALE GENOMIC DNA]</scope>
    <source>
        <strain evidence="4 5">P105</strain>
    </source>
</reference>
<keyword evidence="2" id="KW-0732">Signal</keyword>
<proteinExistence type="predicted"/>
<sequence>MKLCCSLAVAMLCFASDAPYPMKGPSVLLWPEGAPGSEGKTGAERWIEGGTPDRFHRVTDIHRPSITVYLPPAEKATGAAFVVCPGGGHRYLVVDLEGEFVANKLNEMGVAAFVLKSRLANAEGSTYKAEVESLADVQRALRVVRSRAQEWRVDAGRVGVMGFSAGGHLAALAENRFDAGKPESADAVERVSSRPDFAVLAYPGGISAATLTGKEIPPTFLFVNNDDRLSAASGEYYLALQKAKVDAELHVFRRGGHGVGMTGRTVEFEGMPEARWPELLRAWMEDLGFLKRK</sequence>
<keyword evidence="5" id="KW-1185">Reference proteome</keyword>
<accession>A0A7S7NUW3</accession>
<evidence type="ECO:0000313" key="4">
    <source>
        <dbReference type="EMBL" id="QOY90176.1"/>
    </source>
</evidence>